<feature type="transmembrane region" description="Helical" evidence="9">
    <location>
        <begin position="14"/>
        <end position="37"/>
    </location>
</feature>
<keyword evidence="2" id="KW-0813">Transport</keyword>
<dbReference type="PANTHER" id="PTHR35011">
    <property type="entry name" value="2,3-DIKETO-L-GULONATE TRAP TRANSPORTER SMALL PERMEASE PROTEIN YIAM"/>
    <property type="match status" value="1"/>
</dbReference>
<feature type="transmembrane region" description="Helical" evidence="9">
    <location>
        <begin position="86"/>
        <end position="107"/>
    </location>
</feature>
<evidence type="ECO:0000256" key="9">
    <source>
        <dbReference type="SAM" id="Phobius"/>
    </source>
</evidence>
<evidence type="ECO:0000313" key="11">
    <source>
        <dbReference type="EMBL" id="USG65008.1"/>
    </source>
</evidence>
<comment type="similarity">
    <text evidence="8">Belongs to the TRAP transporter small permease family.</text>
</comment>
<feature type="transmembrane region" description="Helical" evidence="9">
    <location>
        <begin position="127"/>
        <end position="146"/>
    </location>
</feature>
<dbReference type="EMBL" id="CP098755">
    <property type="protein sequence ID" value="USG65008.1"/>
    <property type="molecule type" value="Genomic_DNA"/>
</dbReference>
<accession>A0ABY4WCV9</accession>
<comment type="subcellular location">
    <subcellularLocation>
        <location evidence="1">Cell inner membrane</location>
        <topology evidence="1">Multi-pass membrane protein</topology>
    </subcellularLocation>
</comment>
<evidence type="ECO:0000256" key="5">
    <source>
        <dbReference type="ARBA" id="ARBA00022692"/>
    </source>
</evidence>
<evidence type="ECO:0000256" key="8">
    <source>
        <dbReference type="ARBA" id="ARBA00038436"/>
    </source>
</evidence>
<dbReference type="InterPro" id="IPR055348">
    <property type="entry name" value="DctQ"/>
</dbReference>
<dbReference type="PANTHER" id="PTHR35011:SF2">
    <property type="entry name" value="2,3-DIKETO-L-GULONATE TRAP TRANSPORTER SMALL PERMEASE PROTEIN YIAM"/>
    <property type="match status" value="1"/>
</dbReference>
<evidence type="ECO:0000313" key="12">
    <source>
        <dbReference type="Proteomes" id="UP001056500"/>
    </source>
</evidence>
<evidence type="ECO:0000256" key="6">
    <source>
        <dbReference type="ARBA" id="ARBA00022989"/>
    </source>
</evidence>
<keyword evidence="5 9" id="KW-0812">Transmembrane</keyword>
<evidence type="ECO:0000256" key="7">
    <source>
        <dbReference type="ARBA" id="ARBA00023136"/>
    </source>
</evidence>
<evidence type="ECO:0000256" key="1">
    <source>
        <dbReference type="ARBA" id="ARBA00004429"/>
    </source>
</evidence>
<keyword evidence="7 9" id="KW-0472">Membrane</keyword>
<keyword evidence="4" id="KW-0997">Cell inner membrane</keyword>
<evidence type="ECO:0000259" key="10">
    <source>
        <dbReference type="Pfam" id="PF04290"/>
    </source>
</evidence>
<organism evidence="11 12">
    <name type="scientific">Brevibacillus ruminantium</name>
    <dbReference type="NCBI Taxonomy" id="2950604"/>
    <lineage>
        <taxon>Bacteria</taxon>
        <taxon>Bacillati</taxon>
        <taxon>Bacillota</taxon>
        <taxon>Bacilli</taxon>
        <taxon>Bacillales</taxon>
        <taxon>Paenibacillaceae</taxon>
        <taxon>Brevibacillus</taxon>
    </lineage>
</organism>
<keyword evidence="12" id="KW-1185">Reference proteome</keyword>
<keyword evidence="3" id="KW-1003">Cell membrane</keyword>
<gene>
    <name evidence="11" type="ORF">NDK47_23255</name>
</gene>
<dbReference type="Proteomes" id="UP001056500">
    <property type="component" value="Chromosome"/>
</dbReference>
<reference evidence="11" key="1">
    <citation type="submission" date="2022-06" db="EMBL/GenBank/DDBJ databases">
        <title>Genome sequencing of Brevibacillus sp. BB3-R1.</title>
        <authorList>
            <person name="Heo J."/>
            <person name="Lee D."/>
            <person name="Won M."/>
            <person name="Han B.-H."/>
            <person name="Hong S.-B."/>
            <person name="Kwon S.-W."/>
        </authorList>
    </citation>
    <scope>NUCLEOTIDE SEQUENCE</scope>
    <source>
        <strain evidence="11">BB3-R1</strain>
    </source>
</reference>
<feature type="transmembrane region" description="Helical" evidence="9">
    <location>
        <begin position="43"/>
        <end position="65"/>
    </location>
</feature>
<keyword evidence="6 9" id="KW-1133">Transmembrane helix</keyword>
<dbReference type="RefSeq" id="WP_251872115.1">
    <property type="nucleotide sequence ID" value="NZ_CP098755.1"/>
</dbReference>
<dbReference type="Pfam" id="PF04290">
    <property type="entry name" value="DctQ"/>
    <property type="match status" value="1"/>
</dbReference>
<evidence type="ECO:0000256" key="3">
    <source>
        <dbReference type="ARBA" id="ARBA00022475"/>
    </source>
</evidence>
<protein>
    <submittedName>
        <fullName evidence="11">TRAP transporter small permease</fullName>
    </submittedName>
</protein>
<evidence type="ECO:0000256" key="4">
    <source>
        <dbReference type="ARBA" id="ARBA00022519"/>
    </source>
</evidence>
<sequence length="164" mass="18768">MSQFFRVIRIIEDALSGSLFILAVLVSLYGIVTRYILEISQFWATEIYTLFLVWGIFIGFGTALRDDAHISIDLLYDRFPEKWKKVSDYFVLLVGFAFSLFFIITGLKMVATVYIQGGKTLDVEMPMWIPYLSMPVGGLLLFTHFLEKAMKRFAPPQIEGNASE</sequence>
<dbReference type="InterPro" id="IPR007387">
    <property type="entry name" value="TRAP_DctQ"/>
</dbReference>
<feature type="domain" description="Tripartite ATP-independent periplasmic transporters DctQ component" evidence="10">
    <location>
        <begin position="24"/>
        <end position="153"/>
    </location>
</feature>
<proteinExistence type="inferred from homology"/>
<evidence type="ECO:0000256" key="2">
    <source>
        <dbReference type="ARBA" id="ARBA00022448"/>
    </source>
</evidence>
<name>A0ABY4WCV9_9BACL</name>